<name>A0A9W6ZW49_9STRA</name>
<dbReference type="AlphaFoldDB" id="A0A9W6ZW49"/>
<feature type="transmembrane region" description="Helical" evidence="2">
    <location>
        <begin position="58"/>
        <end position="79"/>
    </location>
</feature>
<keyword evidence="2" id="KW-0812">Transmembrane</keyword>
<keyword evidence="2" id="KW-1133">Transmembrane helix</keyword>
<proteinExistence type="predicted"/>
<accession>A0A9W6ZW49</accession>
<evidence type="ECO:0000313" key="3">
    <source>
        <dbReference type="EMBL" id="GMH61512.1"/>
    </source>
</evidence>
<sequence length="279" mass="31144">MAWIDNSTLVGLRVFVMFGSWIALFGSYIYVEISGSHYWYNMFDVTILDLSDQYSNVIIIRVFLLILLASTTLSTLLTLSACEYAKAPRPTENPARDDINHALRLQRSRKLYIISAFLDLLNMTCCIVAFSMFTAHVLPAFKDKYYYVDHIHYGFGWGFSVLLFVFCLFSACIAFYLIFGIGCCSIYCPSIGPFARRGEHLSDGVSWENDDNNVNATEMTEPRFTIASPTSSGSGGMSTPPPQIGSSMSLEFEGSNEKKPTFGSTFAQPPVEKDEGDIL</sequence>
<gene>
    <name evidence="3" type="ORF">TrLO_g13381</name>
</gene>
<keyword evidence="4" id="KW-1185">Reference proteome</keyword>
<reference evidence="4" key="1">
    <citation type="journal article" date="2023" name="Commun. Biol.">
        <title>Genome analysis of Parmales, the sister group of diatoms, reveals the evolutionary specialization of diatoms from phago-mixotrophs to photoautotrophs.</title>
        <authorList>
            <person name="Ban H."/>
            <person name="Sato S."/>
            <person name="Yoshikawa S."/>
            <person name="Yamada K."/>
            <person name="Nakamura Y."/>
            <person name="Ichinomiya M."/>
            <person name="Sato N."/>
            <person name="Blanc-Mathieu R."/>
            <person name="Endo H."/>
            <person name="Kuwata A."/>
            <person name="Ogata H."/>
        </authorList>
    </citation>
    <scope>NUCLEOTIDE SEQUENCE [LARGE SCALE GENOMIC DNA]</scope>
    <source>
        <strain evidence="4">NIES 3700</strain>
    </source>
</reference>
<dbReference type="Gene3D" id="1.20.140.150">
    <property type="match status" value="1"/>
</dbReference>
<evidence type="ECO:0000313" key="4">
    <source>
        <dbReference type="Proteomes" id="UP001165122"/>
    </source>
</evidence>
<evidence type="ECO:0000256" key="1">
    <source>
        <dbReference type="SAM" id="MobiDB-lite"/>
    </source>
</evidence>
<comment type="caution">
    <text evidence="3">The sequence shown here is derived from an EMBL/GenBank/DDBJ whole genome shotgun (WGS) entry which is preliminary data.</text>
</comment>
<keyword evidence="2" id="KW-0472">Membrane</keyword>
<dbReference type="Proteomes" id="UP001165122">
    <property type="component" value="Unassembled WGS sequence"/>
</dbReference>
<dbReference type="OrthoDB" id="10548003at2759"/>
<dbReference type="EMBL" id="BRXW01000509">
    <property type="protein sequence ID" value="GMH61512.1"/>
    <property type="molecule type" value="Genomic_DNA"/>
</dbReference>
<evidence type="ECO:0000256" key="2">
    <source>
        <dbReference type="SAM" id="Phobius"/>
    </source>
</evidence>
<feature type="transmembrane region" description="Helical" evidence="2">
    <location>
        <begin position="111"/>
        <end position="135"/>
    </location>
</feature>
<feature type="transmembrane region" description="Helical" evidence="2">
    <location>
        <begin position="12"/>
        <end position="31"/>
    </location>
</feature>
<feature type="transmembrane region" description="Helical" evidence="2">
    <location>
        <begin position="155"/>
        <end position="188"/>
    </location>
</feature>
<feature type="region of interest" description="Disordered" evidence="1">
    <location>
        <begin position="225"/>
        <end position="279"/>
    </location>
</feature>
<protein>
    <submittedName>
        <fullName evidence="3">Uncharacterized protein</fullName>
    </submittedName>
</protein>
<organism evidence="3 4">
    <name type="scientific">Triparma laevis f. longispina</name>
    <dbReference type="NCBI Taxonomy" id="1714387"/>
    <lineage>
        <taxon>Eukaryota</taxon>
        <taxon>Sar</taxon>
        <taxon>Stramenopiles</taxon>
        <taxon>Ochrophyta</taxon>
        <taxon>Bolidophyceae</taxon>
        <taxon>Parmales</taxon>
        <taxon>Triparmaceae</taxon>
        <taxon>Triparma</taxon>
    </lineage>
</organism>